<dbReference type="Gene3D" id="3.90.370.10">
    <property type="entry name" value="Tissue inhibitor of metalloproteinase-1. Chain B, domain 1"/>
    <property type="match status" value="1"/>
</dbReference>
<dbReference type="Proteomes" id="UP001159405">
    <property type="component" value="Unassembled WGS sequence"/>
</dbReference>
<evidence type="ECO:0000256" key="6">
    <source>
        <dbReference type="ARBA" id="ARBA00022723"/>
    </source>
</evidence>
<comment type="similarity">
    <text evidence="2">Belongs to the protease inhibitor I35 (TIMP) family.</text>
</comment>
<dbReference type="InterPro" id="IPR001134">
    <property type="entry name" value="Netrin_domain"/>
</dbReference>
<evidence type="ECO:0000256" key="5">
    <source>
        <dbReference type="ARBA" id="ARBA00022690"/>
    </source>
</evidence>
<accession>A0ABN8N2B3</accession>
<evidence type="ECO:0000256" key="8">
    <source>
        <dbReference type="ARBA" id="ARBA00023157"/>
    </source>
</evidence>
<evidence type="ECO:0000259" key="10">
    <source>
        <dbReference type="PROSITE" id="PS50189"/>
    </source>
</evidence>
<dbReference type="CDD" id="cd03577">
    <property type="entry name" value="NTR_TIMP_like"/>
    <property type="match status" value="1"/>
</dbReference>
<organism evidence="11 12">
    <name type="scientific">Porites lobata</name>
    <dbReference type="NCBI Taxonomy" id="104759"/>
    <lineage>
        <taxon>Eukaryota</taxon>
        <taxon>Metazoa</taxon>
        <taxon>Cnidaria</taxon>
        <taxon>Anthozoa</taxon>
        <taxon>Hexacorallia</taxon>
        <taxon>Scleractinia</taxon>
        <taxon>Fungiina</taxon>
        <taxon>Poritidae</taxon>
        <taxon>Porites</taxon>
    </lineage>
</organism>
<dbReference type="PROSITE" id="PS50189">
    <property type="entry name" value="NTR"/>
    <property type="match status" value="1"/>
</dbReference>
<dbReference type="PANTHER" id="PTHR11844">
    <property type="entry name" value="METALLOPROTEASE INHIBITOR"/>
    <property type="match status" value="1"/>
</dbReference>
<evidence type="ECO:0000256" key="4">
    <source>
        <dbReference type="ARBA" id="ARBA00022608"/>
    </source>
</evidence>
<keyword evidence="3" id="KW-0964">Secreted</keyword>
<dbReference type="SMART" id="SM00206">
    <property type="entry name" value="NTR"/>
    <property type="match status" value="1"/>
</dbReference>
<dbReference type="InterPro" id="IPR008993">
    <property type="entry name" value="TIMP-like_OB-fold"/>
</dbReference>
<evidence type="ECO:0000313" key="12">
    <source>
        <dbReference type="Proteomes" id="UP001159405"/>
    </source>
</evidence>
<keyword evidence="7" id="KW-0862">Zinc</keyword>
<keyword evidence="8" id="KW-1015">Disulfide bond</keyword>
<dbReference type="Gene3D" id="2.40.50.120">
    <property type="match status" value="1"/>
</dbReference>
<comment type="caution">
    <text evidence="11">The sequence shown here is derived from an EMBL/GenBank/DDBJ whole genome shotgun (WGS) entry which is preliminary data.</text>
</comment>
<feature type="domain" description="NTR" evidence="10">
    <location>
        <begin position="63"/>
        <end position="191"/>
    </location>
</feature>
<name>A0ABN8N2B3_9CNID</name>
<keyword evidence="4" id="KW-0483">Metalloprotease inhibitor</keyword>
<dbReference type="Pfam" id="PF00965">
    <property type="entry name" value="TIMP"/>
    <property type="match status" value="1"/>
</dbReference>
<dbReference type="PROSITE" id="PS00288">
    <property type="entry name" value="TIMP"/>
    <property type="match status" value="1"/>
</dbReference>
<evidence type="ECO:0000256" key="2">
    <source>
        <dbReference type="ARBA" id="ARBA00011027"/>
    </source>
</evidence>
<reference evidence="11 12" key="1">
    <citation type="submission" date="2022-05" db="EMBL/GenBank/DDBJ databases">
        <authorList>
            <consortium name="Genoscope - CEA"/>
            <person name="William W."/>
        </authorList>
    </citation>
    <scope>NUCLEOTIDE SEQUENCE [LARGE SCALE GENOMIC DNA]</scope>
</reference>
<dbReference type="InterPro" id="IPR001820">
    <property type="entry name" value="TIMP"/>
</dbReference>
<proteinExistence type="inferred from homology"/>
<keyword evidence="5" id="KW-0646">Protease inhibitor</keyword>
<sequence>MAECTAASYLFGLEFKHISLNRPDSESAAVNPKRPQEQKPKTKMGILPLLLIASCVVTSSLACSCMPTHPQKQFCDAHYAFRASVESRTEQSFMQIFKEQVYTLEVKEIFKGQSNVEINPLTNQVKLYAPSNGSSCAIWLQPGKEYVLLGRVLLVQGKPKLFHGFCDWHKEWADLTTEQLLGIQSLYGKGCICSIGFCFTPNCRNLLPGCDGYDYNVDQECRENYQRCARQISPRGEIKCAWIGRKMCSRRIFFP</sequence>
<evidence type="ECO:0000313" key="11">
    <source>
        <dbReference type="EMBL" id="CAH3039247.1"/>
    </source>
</evidence>
<evidence type="ECO:0000256" key="3">
    <source>
        <dbReference type="ARBA" id="ARBA00022525"/>
    </source>
</evidence>
<dbReference type="SUPFAM" id="SSF50242">
    <property type="entry name" value="TIMP-like"/>
    <property type="match status" value="1"/>
</dbReference>
<dbReference type="InterPro" id="IPR027465">
    <property type="entry name" value="TIMP_C"/>
</dbReference>
<evidence type="ECO:0000256" key="9">
    <source>
        <dbReference type="ARBA" id="ARBA00023215"/>
    </source>
</evidence>
<keyword evidence="12" id="KW-1185">Reference proteome</keyword>
<dbReference type="EMBL" id="CALNXK010000007">
    <property type="protein sequence ID" value="CAH3039247.1"/>
    <property type="molecule type" value="Genomic_DNA"/>
</dbReference>
<evidence type="ECO:0000256" key="7">
    <source>
        <dbReference type="ARBA" id="ARBA00022833"/>
    </source>
</evidence>
<dbReference type="InterPro" id="IPR030490">
    <property type="entry name" value="TIMP_CS"/>
</dbReference>
<keyword evidence="9" id="KW-0481">Metalloenzyme inhibitor</keyword>
<keyword evidence="6" id="KW-0479">Metal-binding</keyword>
<protein>
    <recommendedName>
        <fullName evidence="10">NTR domain-containing protein</fullName>
    </recommendedName>
</protein>
<dbReference type="PANTHER" id="PTHR11844:SF33">
    <property type="entry name" value="TISSUE INHIBITOR OF METALLOPROTEINASE"/>
    <property type="match status" value="1"/>
</dbReference>
<comment type="subcellular location">
    <subcellularLocation>
        <location evidence="1">Secreted</location>
    </subcellularLocation>
</comment>
<evidence type="ECO:0000256" key="1">
    <source>
        <dbReference type="ARBA" id="ARBA00004613"/>
    </source>
</evidence>
<gene>
    <name evidence="11" type="ORF">PLOB_00043110</name>
</gene>